<accession>A0A5N5GRS5</accession>
<reference evidence="1 2" key="1">
    <citation type="submission" date="2019-09" db="EMBL/GenBank/DDBJ databases">
        <authorList>
            <person name="Ou C."/>
        </authorList>
    </citation>
    <scope>NUCLEOTIDE SEQUENCE [LARGE SCALE GENOMIC DNA]</scope>
    <source>
        <strain evidence="1">S2</strain>
        <tissue evidence="1">Leaf</tissue>
    </source>
</reference>
<reference evidence="1 2" key="3">
    <citation type="submission" date="2019-11" db="EMBL/GenBank/DDBJ databases">
        <title>A de novo genome assembly of a pear dwarfing rootstock.</title>
        <authorList>
            <person name="Wang F."/>
            <person name="Wang J."/>
            <person name="Li S."/>
            <person name="Zhang Y."/>
            <person name="Fang M."/>
            <person name="Ma L."/>
            <person name="Zhao Y."/>
            <person name="Jiang S."/>
        </authorList>
    </citation>
    <scope>NUCLEOTIDE SEQUENCE [LARGE SCALE GENOMIC DNA]</scope>
    <source>
        <strain evidence="1">S2</strain>
        <tissue evidence="1">Leaf</tissue>
    </source>
</reference>
<comment type="caution">
    <text evidence="1">The sequence shown here is derived from an EMBL/GenBank/DDBJ whole genome shotgun (WGS) entry which is preliminary data.</text>
</comment>
<keyword evidence="2" id="KW-1185">Reference proteome</keyword>
<evidence type="ECO:0000313" key="1">
    <source>
        <dbReference type="EMBL" id="KAB2617857.1"/>
    </source>
</evidence>
<sequence>MRGVIGMFGTLELQQETSEVVESVVERLKTLSRKHRHGLPSCSAYTTSGGN</sequence>
<name>A0A5N5GRS5_9ROSA</name>
<evidence type="ECO:0000313" key="2">
    <source>
        <dbReference type="Proteomes" id="UP000327157"/>
    </source>
</evidence>
<dbReference type="Proteomes" id="UP000327157">
    <property type="component" value="Chromosome 15"/>
</dbReference>
<dbReference type="AlphaFoldDB" id="A0A5N5GRS5"/>
<gene>
    <name evidence="1" type="ORF">D8674_013726</name>
</gene>
<reference evidence="2" key="2">
    <citation type="submission" date="2019-10" db="EMBL/GenBank/DDBJ databases">
        <title>A de novo genome assembly of a pear dwarfing rootstock.</title>
        <authorList>
            <person name="Wang F."/>
            <person name="Wang J."/>
            <person name="Li S."/>
            <person name="Zhang Y."/>
            <person name="Fang M."/>
            <person name="Ma L."/>
            <person name="Zhao Y."/>
            <person name="Jiang S."/>
        </authorList>
    </citation>
    <scope>NUCLEOTIDE SEQUENCE [LARGE SCALE GENOMIC DNA]</scope>
</reference>
<organism evidence="1 2">
    <name type="scientific">Pyrus ussuriensis x Pyrus communis</name>
    <dbReference type="NCBI Taxonomy" id="2448454"/>
    <lineage>
        <taxon>Eukaryota</taxon>
        <taxon>Viridiplantae</taxon>
        <taxon>Streptophyta</taxon>
        <taxon>Embryophyta</taxon>
        <taxon>Tracheophyta</taxon>
        <taxon>Spermatophyta</taxon>
        <taxon>Magnoliopsida</taxon>
        <taxon>eudicotyledons</taxon>
        <taxon>Gunneridae</taxon>
        <taxon>Pentapetalae</taxon>
        <taxon>rosids</taxon>
        <taxon>fabids</taxon>
        <taxon>Rosales</taxon>
        <taxon>Rosaceae</taxon>
        <taxon>Amygdaloideae</taxon>
        <taxon>Maleae</taxon>
        <taxon>Pyrus</taxon>
    </lineage>
</organism>
<proteinExistence type="predicted"/>
<protein>
    <submittedName>
        <fullName evidence="1">Uncharacterized protein</fullName>
    </submittedName>
</protein>
<dbReference type="EMBL" id="SMOL01000401">
    <property type="protein sequence ID" value="KAB2617857.1"/>
    <property type="molecule type" value="Genomic_DNA"/>
</dbReference>